<feature type="region of interest" description="Disordered" evidence="1">
    <location>
        <begin position="1"/>
        <end position="22"/>
    </location>
</feature>
<organism evidence="2 3">
    <name type="scientific">Posidoniimonas polymericola</name>
    <dbReference type="NCBI Taxonomy" id="2528002"/>
    <lineage>
        <taxon>Bacteria</taxon>
        <taxon>Pseudomonadati</taxon>
        <taxon>Planctomycetota</taxon>
        <taxon>Planctomycetia</taxon>
        <taxon>Pirellulales</taxon>
        <taxon>Lacipirellulaceae</taxon>
        <taxon>Posidoniimonas</taxon>
    </lineage>
</organism>
<feature type="compositionally biased region" description="Polar residues" evidence="1">
    <location>
        <begin position="1"/>
        <end position="11"/>
    </location>
</feature>
<keyword evidence="3" id="KW-1185">Reference proteome</keyword>
<sequence>MTSKSNISNSKSPHKAKATPAHKQLTLGRSLWITGDKAALKTAIALDLAFSANTSTKFLNYFELPYKDPEPVFYFEGHDKEIDMQIVRDRIAVLERSRKGVRYETIFRKYPNSVALQSPNGPESLQANVEREEAKLCLLDHPRPAFPRSLSAYRFDRVFFRETLDRYAKCGEASKCTMALVTLTGAWGHEADEEFGEWAETVIHLDSCERTHRGIFALNLCIKEQSSERSFGLTIDQGWQDQRLGGNWDVTVRAKKTKK</sequence>
<reference evidence="2 3" key="1">
    <citation type="submission" date="2019-02" db="EMBL/GenBank/DDBJ databases">
        <title>Deep-cultivation of Planctomycetes and their phenomic and genomic characterization uncovers novel biology.</title>
        <authorList>
            <person name="Wiegand S."/>
            <person name="Jogler M."/>
            <person name="Boedeker C."/>
            <person name="Pinto D."/>
            <person name="Vollmers J."/>
            <person name="Rivas-Marin E."/>
            <person name="Kohn T."/>
            <person name="Peeters S.H."/>
            <person name="Heuer A."/>
            <person name="Rast P."/>
            <person name="Oberbeckmann S."/>
            <person name="Bunk B."/>
            <person name="Jeske O."/>
            <person name="Meyerdierks A."/>
            <person name="Storesund J.E."/>
            <person name="Kallscheuer N."/>
            <person name="Luecker S."/>
            <person name="Lage O.M."/>
            <person name="Pohl T."/>
            <person name="Merkel B.J."/>
            <person name="Hornburger P."/>
            <person name="Mueller R.-W."/>
            <person name="Bruemmer F."/>
            <person name="Labrenz M."/>
            <person name="Spormann A.M."/>
            <person name="Op Den Camp H."/>
            <person name="Overmann J."/>
            <person name="Amann R."/>
            <person name="Jetten M.S.M."/>
            <person name="Mascher T."/>
            <person name="Medema M.H."/>
            <person name="Devos D.P."/>
            <person name="Kaster A.-K."/>
            <person name="Ovreas L."/>
            <person name="Rohde M."/>
            <person name="Galperin M.Y."/>
            <person name="Jogler C."/>
        </authorList>
    </citation>
    <scope>NUCLEOTIDE SEQUENCE [LARGE SCALE GENOMIC DNA]</scope>
    <source>
        <strain evidence="2 3">Pla123a</strain>
    </source>
</reference>
<dbReference type="EMBL" id="SJPO01000013">
    <property type="protein sequence ID" value="TWT66921.1"/>
    <property type="molecule type" value="Genomic_DNA"/>
</dbReference>
<dbReference type="RefSeq" id="WP_146590848.1">
    <property type="nucleotide sequence ID" value="NZ_SJPO01000013.1"/>
</dbReference>
<evidence type="ECO:0000313" key="3">
    <source>
        <dbReference type="Proteomes" id="UP000318478"/>
    </source>
</evidence>
<accession>A0A5C5XWN9</accession>
<dbReference type="AlphaFoldDB" id="A0A5C5XWN9"/>
<evidence type="ECO:0000256" key="1">
    <source>
        <dbReference type="SAM" id="MobiDB-lite"/>
    </source>
</evidence>
<protein>
    <submittedName>
        <fullName evidence="2">Uncharacterized protein</fullName>
    </submittedName>
</protein>
<comment type="caution">
    <text evidence="2">The sequence shown here is derived from an EMBL/GenBank/DDBJ whole genome shotgun (WGS) entry which is preliminary data.</text>
</comment>
<proteinExistence type="predicted"/>
<gene>
    <name evidence="2" type="ORF">Pla123a_43500</name>
</gene>
<dbReference type="Proteomes" id="UP000318478">
    <property type="component" value="Unassembled WGS sequence"/>
</dbReference>
<evidence type="ECO:0000313" key="2">
    <source>
        <dbReference type="EMBL" id="TWT66921.1"/>
    </source>
</evidence>
<name>A0A5C5XWN9_9BACT</name>